<dbReference type="AlphaFoldDB" id="A0A2M7TKD4"/>
<dbReference type="Proteomes" id="UP000228920">
    <property type="component" value="Unassembled WGS sequence"/>
</dbReference>
<feature type="transmembrane region" description="Helical" evidence="1">
    <location>
        <begin position="236"/>
        <end position="254"/>
    </location>
</feature>
<evidence type="ECO:0000256" key="1">
    <source>
        <dbReference type="SAM" id="Phobius"/>
    </source>
</evidence>
<protein>
    <recommendedName>
        <fullName evidence="4">ABC transporter permease</fullName>
    </recommendedName>
</protein>
<dbReference type="Pfam" id="PF06182">
    <property type="entry name" value="ABC2_membrane_6"/>
    <property type="match status" value="1"/>
</dbReference>
<dbReference type="PANTHER" id="PTHR36832">
    <property type="entry name" value="SLR1174 PROTEIN-RELATED"/>
    <property type="match status" value="1"/>
</dbReference>
<keyword evidence="1" id="KW-1133">Transmembrane helix</keyword>
<organism evidence="2 3">
    <name type="scientific">candidate division WWE3 bacterium CG_4_10_14_0_2_um_filter_41_14</name>
    <dbReference type="NCBI Taxonomy" id="1975072"/>
    <lineage>
        <taxon>Bacteria</taxon>
        <taxon>Katanobacteria</taxon>
    </lineage>
</organism>
<dbReference type="EMBL" id="PFNL01000064">
    <property type="protein sequence ID" value="PIZ47108.1"/>
    <property type="molecule type" value="Genomic_DNA"/>
</dbReference>
<comment type="caution">
    <text evidence="2">The sequence shown here is derived from an EMBL/GenBank/DDBJ whole genome shotgun (WGS) entry which is preliminary data.</text>
</comment>
<keyword evidence="1" id="KW-0472">Membrane</keyword>
<feature type="transmembrane region" description="Helical" evidence="1">
    <location>
        <begin position="139"/>
        <end position="161"/>
    </location>
</feature>
<proteinExistence type="predicted"/>
<dbReference type="PANTHER" id="PTHR36832:SF1">
    <property type="entry name" value="SLR1174 PROTEIN"/>
    <property type="match status" value="1"/>
</dbReference>
<reference evidence="3" key="1">
    <citation type="submission" date="2017-09" db="EMBL/GenBank/DDBJ databases">
        <title>Depth-based differentiation of microbial function through sediment-hosted aquifers and enrichment of novel symbionts in the deep terrestrial subsurface.</title>
        <authorList>
            <person name="Probst A.J."/>
            <person name="Ladd B."/>
            <person name="Jarett J.K."/>
            <person name="Geller-Mcgrath D.E."/>
            <person name="Sieber C.M.K."/>
            <person name="Emerson J.B."/>
            <person name="Anantharaman K."/>
            <person name="Thomas B.C."/>
            <person name="Malmstrom R."/>
            <person name="Stieglmeier M."/>
            <person name="Klingl A."/>
            <person name="Woyke T."/>
            <person name="Ryan C.M."/>
            <person name="Banfield J.F."/>
        </authorList>
    </citation>
    <scope>NUCLEOTIDE SEQUENCE [LARGE SCALE GENOMIC DNA]</scope>
</reference>
<feature type="transmembrane region" description="Helical" evidence="1">
    <location>
        <begin position="113"/>
        <end position="133"/>
    </location>
</feature>
<name>A0A2M7TKD4_UNCKA</name>
<feature type="transmembrane region" description="Helical" evidence="1">
    <location>
        <begin position="50"/>
        <end position="72"/>
    </location>
</feature>
<sequence length="266" mass="30423">MVKTYVEIFKRHFSIELEYRTQVVTSILSSFIAILTIVVFWLVVYQSRETIGGLTLSTTLIYYSFTPLIGLITRVNSADQMGNSIKDGELSQILVKPLNVWKTYFASFMSGKVSSLLFAAPLYIMVIVIVSLWQNVHVFTFLGIMSAAIICVLILLTMWILDSLMGSLAFFISDIWWFSHFKSALFGIFAGVSFPFEFLPNAVRGIFEFLPFKYLYYVPISYALSNRDPSILIKDIFQILLWAILFMVISGIMWKKGLRTYDAYGN</sequence>
<evidence type="ECO:0008006" key="4">
    <source>
        <dbReference type="Google" id="ProtNLM"/>
    </source>
</evidence>
<dbReference type="InterPro" id="IPR010390">
    <property type="entry name" value="ABC-2_transporter-like"/>
</dbReference>
<feature type="transmembrane region" description="Helical" evidence="1">
    <location>
        <begin position="168"/>
        <end position="194"/>
    </location>
</feature>
<evidence type="ECO:0000313" key="3">
    <source>
        <dbReference type="Proteomes" id="UP000228920"/>
    </source>
</evidence>
<keyword evidence="1" id="KW-0812">Transmembrane</keyword>
<gene>
    <name evidence="2" type="ORF">COY32_02155</name>
</gene>
<feature type="transmembrane region" description="Helical" evidence="1">
    <location>
        <begin position="21"/>
        <end position="44"/>
    </location>
</feature>
<feature type="transmembrane region" description="Helical" evidence="1">
    <location>
        <begin position="206"/>
        <end position="224"/>
    </location>
</feature>
<accession>A0A2M7TKD4</accession>
<evidence type="ECO:0000313" key="2">
    <source>
        <dbReference type="EMBL" id="PIZ47108.1"/>
    </source>
</evidence>